<evidence type="ECO:0000256" key="1">
    <source>
        <dbReference type="ARBA" id="ARBA00004141"/>
    </source>
</evidence>
<gene>
    <name evidence="7" type="ORF">ENF72_02045</name>
</gene>
<comment type="subcellular location">
    <subcellularLocation>
        <location evidence="1">Membrane</location>
        <topology evidence="1">Multi-pass membrane protein</topology>
    </subcellularLocation>
</comment>
<dbReference type="GO" id="GO:0016020">
    <property type="term" value="C:membrane"/>
    <property type="evidence" value="ECO:0007669"/>
    <property type="project" value="UniProtKB-SubCell"/>
</dbReference>
<dbReference type="PANTHER" id="PTHR21716:SF71">
    <property type="entry name" value="TRANSPORT PROTEIN MJ1177-RELATED"/>
    <property type="match status" value="1"/>
</dbReference>
<evidence type="ECO:0000256" key="3">
    <source>
        <dbReference type="ARBA" id="ARBA00022692"/>
    </source>
</evidence>
<comment type="similarity">
    <text evidence="2">Belongs to the autoinducer-2 exporter (AI-2E) (TC 2.A.86) family.</text>
</comment>
<dbReference type="InterPro" id="IPR002549">
    <property type="entry name" value="AI-2E-like"/>
</dbReference>
<feature type="transmembrane region" description="Helical" evidence="6">
    <location>
        <begin position="135"/>
        <end position="152"/>
    </location>
</feature>
<reference evidence="7" key="1">
    <citation type="journal article" date="2020" name="mSystems">
        <title>Genome- and Community-Level Interaction Insights into Carbon Utilization and Element Cycling Functions of Hydrothermarchaeota in Hydrothermal Sediment.</title>
        <authorList>
            <person name="Zhou Z."/>
            <person name="Liu Y."/>
            <person name="Xu W."/>
            <person name="Pan J."/>
            <person name="Luo Z.H."/>
            <person name="Li M."/>
        </authorList>
    </citation>
    <scope>NUCLEOTIDE SEQUENCE [LARGE SCALE GENOMIC DNA]</scope>
    <source>
        <strain evidence="7">HyVt-151</strain>
    </source>
</reference>
<dbReference type="EMBL" id="DQYG01000086">
    <property type="protein sequence ID" value="HDD31393.1"/>
    <property type="molecule type" value="Genomic_DNA"/>
</dbReference>
<organism evidence="7">
    <name type="scientific">Thermococcus litoralis</name>
    <dbReference type="NCBI Taxonomy" id="2265"/>
    <lineage>
        <taxon>Archaea</taxon>
        <taxon>Methanobacteriati</taxon>
        <taxon>Methanobacteriota</taxon>
        <taxon>Thermococci</taxon>
        <taxon>Thermococcales</taxon>
        <taxon>Thermococcaceae</taxon>
        <taxon>Thermococcus</taxon>
    </lineage>
</organism>
<feature type="transmembrane region" description="Helical" evidence="6">
    <location>
        <begin position="289"/>
        <end position="319"/>
    </location>
</feature>
<feature type="transmembrane region" description="Helical" evidence="6">
    <location>
        <begin position="6"/>
        <end position="36"/>
    </location>
</feature>
<evidence type="ECO:0000256" key="4">
    <source>
        <dbReference type="ARBA" id="ARBA00022989"/>
    </source>
</evidence>
<dbReference type="PANTHER" id="PTHR21716">
    <property type="entry name" value="TRANSMEMBRANE PROTEIN"/>
    <property type="match status" value="1"/>
</dbReference>
<feature type="transmembrane region" description="Helical" evidence="6">
    <location>
        <begin position="251"/>
        <end position="269"/>
    </location>
</feature>
<feature type="transmembrane region" description="Helical" evidence="6">
    <location>
        <begin position="57"/>
        <end position="79"/>
    </location>
</feature>
<evidence type="ECO:0000313" key="7">
    <source>
        <dbReference type="EMBL" id="HDD31393.1"/>
    </source>
</evidence>
<evidence type="ECO:0000256" key="6">
    <source>
        <dbReference type="SAM" id="Phobius"/>
    </source>
</evidence>
<dbReference type="Pfam" id="PF01594">
    <property type="entry name" value="AI-2E_transport"/>
    <property type="match status" value="1"/>
</dbReference>
<evidence type="ECO:0000256" key="2">
    <source>
        <dbReference type="ARBA" id="ARBA00009773"/>
    </source>
</evidence>
<sequence>MKAEEILWGAVTLIILYLAWKTIAPLLSAIFFAAILAYAVLPLHKRLTKRTDNKKSALIFTILLIGLSSIVTVELVLIIKNLIVSFYGDIMTFISWSLTLELPFGISGALQSLYSQLTPKLTEYVQSYVFSIPEYLLQLVIFLATFYTFLVNSDEIKKQIYALIPGGHEDLGKKLLKRADVTLQALIRAWLLLNIAKGILMTLGFWGFGITDLPTALLAGLLTILFSFIPLFEGWMIWLVAAIFLLKQGDVLKAIAISIYGAVLVSPLPDFTIRPKLVAKEAKLDEIMVLIGMIGGVWAFGVKGLIIGPIVLNLVSALLKEWKRIKAQQS</sequence>
<name>A0A7C0TYV9_THELI</name>
<dbReference type="Proteomes" id="UP000886210">
    <property type="component" value="Unassembled WGS sequence"/>
</dbReference>
<comment type="caution">
    <text evidence="7">The sequence shown here is derived from an EMBL/GenBank/DDBJ whole genome shotgun (WGS) entry which is preliminary data.</text>
</comment>
<dbReference type="AlphaFoldDB" id="A0A7C0TYV9"/>
<keyword evidence="4 6" id="KW-1133">Transmembrane helix</keyword>
<proteinExistence type="inferred from homology"/>
<evidence type="ECO:0000256" key="5">
    <source>
        <dbReference type="ARBA" id="ARBA00023136"/>
    </source>
</evidence>
<feature type="transmembrane region" description="Helical" evidence="6">
    <location>
        <begin position="216"/>
        <end position="244"/>
    </location>
</feature>
<protein>
    <submittedName>
        <fullName evidence="7">AI-2E family transporter</fullName>
    </submittedName>
</protein>
<feature type="transmembrane region" description="Helical" evidence="6">
    <location>
        <begin position="185"/>
        <end position="210"/>
    </location>
</feature>
<keyword evidence="3 6" id="KW-0812">Transmembrane</keyword>
<accession>A0A7C0TYV9</accession>
<keyword evidence="5 6" id="KW-0472">Membrane</keyword>